<name>A0A376AGV9_9HYPH</name>
<gene>
    <name evidence="2" type="ORF">RHIZ70_2734</name>
</gene>
<accession>A0A376AGV9</accession>
<feature type="region of interest" description="Disordered" evidence="1">
    <location>
        <begin position="1"/>
        <end position="47"/>
    </location>
</feature>
<protein>
    <submittedName>
        <fullName evidence="2">Uncharacterized protein</fullName>
    </submittedName>
</protein>
<dbReference type="AlphaFoldDB" id="A0A376AGV9"/>
<evidence type="ECO:0000256" key="1">
    <source>
        <dbReference type="SAM" id="MobiDB-lite"/>
    </source>
</evidence>
<keyword evidence="3" id="KW-1185">Reference proteome</keyword>
<sequence>MDLERAGFSGGAGRHVEEEDGTDEETCEDRQGRPGEGPCIRSRMTAPVSAERRAAIMRYQQFNPRPKDYVPRQPK</sequence>
<proteinExistence type="predicted"/>
<organism evidence="2 3">
    <name type="scientific">Ciceribacter selenitireducens ATCC BAA-1503</name>
    <dbReference type="NCBI Taxonomy" id="1336235"/>
    <lineage>
        <taxon>Bacteria</taxon>
        <taxon>Pseudomonadati</taxon>
        <taxon>Pseudomonadota</taxon>
        <taxon>Alphaproteobacteria</taxon>
        <taxon>Hyphomicrobiales</taxon>
        <taxon>Rhizobiaceae</taxon>
        <taxon>Ciceribacter</taxon>
    </lineage>
</organism>
<evidence type="ECO:0000313" key="3">
    <source>
        <dbReference type="Proteomes" id="UP000254764"/>
    </source>
</evidence>
<feature type="compositionally biased region" description="Acidic residues" evidence="1">
    <location>
        <begin position="18"/>
        <end position="27"/>
    </location>
</feature>
<evidence type="ECO:0000313" key="2">
    <source>
        <dbReference type="EMBL" id="SSC67026.1"/>
    </source>
</evidence>
<dbReference type="EMBL" id="UEYP01000003">
    <property type="protein sequence ID" value="SSC67026.1"/>
    <property type="molecule type" value="Genomic_DNA"/>
</dbReference>
<dbReference type="Proteomes" id="UP000254764">
    <property type="component" value="Unassembled WGS sequence"/>
</dbReference>
<reference evidence="3" key="1">
    <citation type="submission" date="2018-07" db="EMBL/GenBank/DDBJ databases">
        <authorList>
            <person name="Peiro R."/>
            <person name="Begona"/>
            <person name="Cbmso G."/>
            <person name="Lopez M."/>
            <person name="Gonzalez S."/>
        </authorList>
    </citation>
    <scope>NUCLEOTIDE SEQUENCE [LARGE SCALE GENOMIC DNA]</scope>
</reference>